<evidence type="ECO:0000313" key="2">
    <source>
        <dbReference type="Proteomes" id="UP000076587"/>
    </source>
</evidence>
<dbReference type="Proteomes" id="UP000076587">
    <property type="component" value="Unassembled WGS sequence"/>
</dbReference>
<sequence>MTKTGNFVLKMLGVKLSVLTELVHSLLLYGINLSRFSISAHHQGAQISNNHN</sequence>
<proteinExistence type="predicted"/>
<reference evidence="1 2" key="1">
    <citation type="submission" date="2013-07" db="EMBL/GenBank/DDBJ databases">
        <title>Comparative Genomic and Metabolomic Analysis of Twelve Strains of Pseudoalteromonas luteoviolacea.</title>
        <authorList>
            <person name="Vynne N.G."/>
            <person name="Mansson M."/>
            <person name="Gram L."/>
        </authorList>
    </citation>
    <scope>NUCLEOTIDE SEQUENCE [LARGE SCALE GENOMIC DNA]</scope>
    <source>
        <strain evidence="1 2">NCIMB 1942</strain>
    </source>
</reference>
<evidence type="ECO:0000313" key="1">
    <source>
        <dbReference type="EMBL" id="KZN47035.1"/>
    </source>
</evidence>
<organism evidence="1 2">
    <name type="scientific">Pseudoalteromonas luteoviolacea NCIMB 1942</name>
    <dbReference type="NCBI Taxonomy" id="1365253"/>
    <lineage>
        <taxon>Bacteria</taxon>
        <taxon>Pseudomonadati</taxon>
        <taxon>Pseudomonadota</taxon>
        <taxon>Gammaproteobacteria</taxon>
        <taxon>Alteromonadales</taxon>
        <taxon>Pseudoalteromonadaceae</taxon>
        <taxon>Pseudoalteromonas</taxon>
    </lineage>
</organism>
<protein>
    <submittedName>
        <fullName evidence="1">Uncharacterized protein</fullName>
    </submittedName>
</protein>
<comment type="caution">
    <text evidence="1">The sequence shown here is derived from an EMBL/GenBank/DDBJ whole genome shotgun (WGS) entry which is preliminary data.</text>
</comment>
<gene>
    <name evidence="1" type="ORF">N482_02125</name>
</gene>
<dbReference type="AlphaFoldDB" id="A0A167BYB9"/>
<name>A0A167BYB9_9GAMM</name>
<accession>A0A167BYB9</accession>
<dbReference type="EMBL" id="AUXT01000161">
    <property type="protein sequence ID" value="KZN47035.1"/>
    <property type="molecule type" value="Genomic_DNA"/>
</dbReference>
<dbReference type="PATRIC" id="fig|1365253.3.peg.2661"/>